<accession>A0A0S3SU29</accession>
<keyword evidence="3" id="KW-1185">Reference proteome</keyword>
<sequence>MSFSFCFKFQISLSLTLSHSLSSTLENSELPTVFTANGNPPHFFTIPSPIFNSCGCFISSPSSKAYFTNRERESSLERH</sequence>
<evidence type="ECO:0000313" key="3">
    <source>
        <dbReference type="Proteomes" id="UP000291084"/>
    </source>
</evidence>
<gene>
    <name evidence="2" type="primary">Vigan.08G330600</name>
    <name evidence="2" type="ORF">VIGAN_08330600</name>
</gene>
<dbReference type="AlphaFoldDB" id="A0A0S3SU29"/>
<feature type="signal peptide" evidence="1">
    <location>
        <begin position="1"/>
        <end position="18"/>
    </location>
</feature>
<name>A0A0S3SU29_PHAAN</name>
<feature type="chain" id="PRO_5006618517" description="Secreted protein" evidence="1">
    <location>
        <begin position="19"/>
        <end position="79"/>
    </location>
</feature>
<proteinExistence type="predicted"/>
<reference evidence="2 3" key="1">
    <citation type="journal article" date="2015" name="Sci. Rep.">
        <title>The power of single molecule real-time sequencing technology in the de novo assembly of a eukaryotic genome.</title>
        <authorList>
            <person name="Sakai H."/>
            <person name="Naito K."/>
            <person name="Ogiso-Tanaka E."/>
            <person name="Takahashi Y."/>
            <person name="Iseki K."/>
            <person name="Muto C."/>
            <person name="Satou K."/>
            <person name="Teruya K."/>
            <person name="Shiroma A."/>
            <person name="Shimoji M."/>
            <person name="Hirano T."/>
            <person name="Itoh T."/>
            <person name="Kaga A."/>
            <person name="Tomooka N."/>
        </authorList>
    </citation>
    <scope>NUCLEOTIDE SEQUENCE [LARGE SCALE GENOMIC DNA]</scope>
    <source>
        <strain evidence="3">cv. Shumari</strain>
    </source>
</reference>
<organism evidence="2 3">
    <name type="scientific">Vigna angularis var. angularis</name>
    <dbReference type="NCBI Taxonomy" id="157739"/>
    <lineage>
        <taxon>Eukaryota</taxon>
        <taxon>Viridiplantae</taxon>
        <taxon>Streptophyta</taxon>
        <taxon>Embryophyta</taxon>
        <taxon>Tracheophyta</taxon>
        <taxon>Spermatophyta</taxon>
        <taxon>Magnoliopsida</taxon>
        <taxon>eudicotyledons</taxon>
        <taxon>Gunneridae</taxon>
        <taxon>Pentapetalae</taxon>
        <taxon>rosids</taxon>
        <taxon>fabids</taxon>
        <taxon>Fabales</taxon>
        <taxon>Fabaceae</taxon>
        <taxon>Papilionoideae</taxon>
        <taxon>50 kb inversion clade</taxon>
        <taxon>NPAAA clade</taxon>
        <taxon>indigoferoid/millettioid clade</taxon>
        <taxon>Phaseoleae</taxon>
        <taxon>Vigna</taxon>
    </lineage>
</organism>
<evidence type="ECO:0000313" key="2">
    <source>
        <dbReference type="EMBL" id="BAT96377.1"/>
    </source>
</evidence>
<dbReference type="Proteomes" id="UP000291084">
    <property type="component" value="Chromosome 8"/>
</dbReference>
<evidence type="ECO:0008006" key="4">
    <source>
        <dbReference type="Google" id="ProtNLM"/>
    </source>
</evidence>
<keyword evidence="1" id="KW-0732">Signal</keyword>
<dbReference type="EMBL" id="AP015041">
    <property type="protein sequence ID" value="BAT96377.1"/>
    <property type="molecule type" value="Genomic_DNA"/>
</dbReference>
<evidence type="ECO:0000256" key="1">
    <source>
        <dbReference type="SAM" id="SignalP"/>
    </source>
</evidence>
<protein>
    <recommendedName>
        <fullName evidence="4">Secreted protein</fullName>
    </recommendedName>
</protein>